<keyword evidence="1" id="KW-0472">Membrane</keyword>
<comment type="caution">
    <text evidence="2">The sequence shown here is derived from an EMBL/GenBank/DDBJ whole genome shotgun (WGS) entry which is preliminary data.</text>
</comment>
<evidence type="ECO:0000256" key="1">
    <source>
        <dbReference type="SAM" id="Phobius"/>
    </source>
</evidence>
<evidence type="ECO:0000313" key="2">
    <source>
        <dbReference type="EMBL" id="MBB5986781.1"/>
    </source>
</evidence>
<dbReference type="Proteomes" id="UP001138540">
    <property type="component" value="Unassembled WGS sequence"/>
</dbReference>
<keyword evidence="1" id="KW-1133">Transmembrane helix</keyword>
<keyword evidence="1" id="KW-0812">Transmembrane</keyword>
<sequence length="240" mass="25175">MTDPIIDDETLYAWLDGELPEAEAKRVAALVAATPALGEKLEAQRQLQAQLRAAFGPIATAPVPAGISAVAREDGRVAGLASARMKRVVPGSGLPRWAGVAAALVAGFMVGYMFTGGDTAPQHGLAVNAQVLAALDTQLASASHEDGSDQQVQVRLTFRDAGGNLCRSFETSSTAGVACREEGSWAVRALVAYQPQTQADYRMASSGNAAIMAYIDTQISGDPLDADAERRAMQNDWTAK</sequence>
<reference evidence="2 3" key="1">
    <citation type="submission" date="2020-08" db="EMBL/GenBank/DDBJ databases">
        <title>Exploring microbial biodiversity for novel pathways involved in the catabolism of aromatic compounds derived from lignin.</title>
        <authorList>
            <person name="Elkins J."/>
        </authorList>
    </citation>
    <scope>NUCLEOTIDE SEQUENCE [LARGE SCALE GENOMIC DNA]</scope>
    <source>
        <strain evidence="2 3">B1D3A</strain>
    </source>
</reference>
<keyword evidence="3" id="KW-1185">Reference proteome</keyword>
<protein>
    <recommendedName>
        <fullName evidence="4">Anti-sigma factor</fullName>
    </recommendedName>
</protein>
<dbReference type="EMBL" id="JACHKA010000001">
    <property type="protein sequence ID" value="MBB5986781.1"/>
    <property type="molecule type" value="Genomic_DNA"/>
</dbReference>
<proteinExistence type="predicted"/>
<gene>
    <name evidence="2" type="ORF">HNP60_002755</name>
</gene>
<dbReference type="RefSeq" id="WP_184154668.1">
    <property type="nucleotide sequence ID" value="NZ_JACHKA010000001.1"/>
</dbReference>
<accession>A0ABR6NI56</accession>
<organism evidence="2 3">
    <name type="scientific">Sphingobium lignivorans</name>
    <dbReference type="NCBI Taxonomy" id="2735886"/>
    <lineage>
        <taxon>Bacteria</taxon>
        <taxon>Pseudomonadati</taxon>
        <taxon>Pseudomonadota</taxon>
        <taxon>Alphaproteobacteria</taxon>
        <taxon>Sphingomonadales</taxon>
        <taxon>Sphingomonadaceae</taxon>
        <taxon>Sphingobium</taxon>
    </lineage>
</organism>
<name>A0ABR6NI56_9SPHN</name>
<feature type="transmembrane region" description="Helical" evidence="1">
    <location>
        <begin position="94"/>
        <end position="114"/>
    </location>
</feature>
<evidence type="ECO:0000313" key="3">
    <source>
        <dbReference type="Proteomes" id="UP001138540"/>
    </source>
</evidence>
<evidence type="ECO:0008006" key="4">
    <source>
        <dbReference type="Google" id="ProtNLM"/>
    </source>
</evidence>